<dbReference type="AlphaFoldDB" id="A0A7J7K3E5"/>
<dbReference type="EMBL" id="VXIV02001497">
    <property type="protein sequence ID" value="KAF6032501.1"/>
    <property type="molecule type" value="Genomic_DNA"/>
</dbReference>
<organism evidence="5 6">
    <name type="scientific">Bugula neritina</name>
    <name type="common">Brown bryozoan</name>
    <name type="synonym">Sertularia neritina</name>
    <dbReference type="NCBI Taxonomy" id="10212"/>
    <lineage>
        <taxon>Eukaryota</taxon>
        <taxon>Metazoa</taxon>
        <taxon>Spiralia</taxon>
        <taxon>Lophotrochozoa</taxon>
        <taxon>Bryozoa</taxon>
        <taxon>Gymnolaemata</taxon>
        <taxon>Cheilostomatida</taxon>
        <taxon>Flustrina</taxon>
        <taxon>Buguloidea</taxon>
        <taxon>Bugulidae</taxon>
        <taxon>Bugula</taxon>
    </lineage>
</organism>
<evidence type="ECO:0000256" key="3">
    <source>
        <dbReference type="ARBA" id="ARBA00023149"/>
    </source>
</evidence>
<gene>
    <name evidence="5" type="ORF">EB796_009102</name>
</gene>
<dbReference type="EC" id="3.1.4.53" evidence="1"/>
<dbReference type="InterPro" id="IPR040844">
    <property type="entry name" value="PDE4_UCR"/>
</dbReference>
<dbReference type="OrthoDB" id="189220at2759"/>
<keyword evidence="3" id="KW-0114">cAMP</keyword>
<keyword evidence="2" id="KW-0378">Hydrolase</keyword>
<evidence type="ECO:0000313" key="5">
    <source>
        <dbReference type="EMBL" id="KAF6032501.1"/>
    </source>
</evidence>
<accession>A0A7J7K3E5</accession>
<keyword evidence="6" id="KW-1185">Reference proteome</keyword>
<evidence type="ECO:0000256" key="1">
    <source>
        <dbReference type="ARBA" id="ARBA00012276"/>
    </source>
</evidence>
<dbReference type="Proteomes" id="UP000593567">
    <property type="component" value="Unassembled WGS sequence"/>
</dbReference>
<dbReference type="GO" id="GO:0004115">
    <property type="term" value="F:3',5'-cyclic-AMP phosphodiesterase activity"/>
    <property type="evidence" value="ECO:0007669"/>
    <property type="project" value="UniProtKB-EC"/>
</dbReference>
<comment type="caution">
    <text evidence="5">The sequence shown here is derived from an EMBL/GenBank/DDBJ whole genome shotgun (WGS) entry which is preliminary data.</text>
</comment>
<reference evidence="5" key="1">
    <citation type="submission" date="2020-06" db="EMBL/GenBank/DDBJ databases">
        <title>Draft genome of Bugula neritina, a colonial animal packing powerful symbionts and potential medicines.</title>
        <authorList>
            <person name="Rayko M."/>
        </authorList>
    </citation>
    <scope>NUCLEOTIDE SEQUENCE [LARGE SCALE GENOMIC DNA]</scope>
    <source>
        <strain evidence="5">Kwan_BN1</strain>
    </source>
</reference>
<evidence type="ECO:0000313" key="6">
    <source>
        <dbReference type="Proteomes" id="UP000593567"/>
    </source>
</evidence>
<evidence type="ECO:0000259" key="4">
    <source>
        <dbReference type="Pfam" id="PF18100"/>
    </source>
</evidence>
<name>A0A7J7K3E5_BUGNE</name>
<sequence>MTSSEDAYPSLDAAGSGIGCLHLNIPTLVVSNNHISNSFDGDDRGYADGVSPVSSLYLSNMGQRRESFLYRSDSEFDLSTKSISRHSSLASDSIDPTTLYKLQKVSQYTPRHEDVIVTPFAQILQTLRTVRSNFIYITKVANPK</sequence>
<protein>
    <recommendedName>
        <fullName evidence="1">3',5'-cyclic-AMP phosphodiesterase</fullName>
        <ecNumber evidence="1">3.1.4.53</ecNumber>
    </recommendedName>
</protein>
<dbReference type="Pfam" id="PF18100">
    <property type="entry name" value="PDE4_UCR"/>
    <property type="match status" value="1"/>
</dbReference>
<feature type="domain" description="Phosphodiesterase 4 upstream conserved regions (UCR)" evidence="4">
    <location>
        <begin position="117"/>
        <end position="141"/>
    </location>
</feature>
<evidence type="ECO:0000256" key="2">
    <source>
        <dbReference type="ARBA" id="ARBA00022801"/>
    </source>
</evidence>
<proteinExistence type="predicted"/>